<dbReference type="PROSITE" id="PS51900">
    <property type="entry name" value="CB"/>
    <property type="match status" value="1"/>
</dbReference>
<evidence type="ECO:0000256" key="1">
    <source>
        <dbReference type="ARBA" id="ARBA00008857"/>
    </source>
</evidence>
<dbReference type="AlphaFoldDB" id="A0A023DJN2"/>
<name>A0A023DJN2_9BACL</name>
<evidence type="ECO:0000313" key="8">
    <source>
        <dbReference type="Proteomes" id="UP000023561"/>
    </source>
</evidence>
<evidence type="ECO:0000259" key="6">
    <source>
        <dbReference type="PROSITE" id="PS51900"/>
    </source>
</evidence>
<gene>
    <name evidence="7" type="ORF">GCA01S_071_00140</name>
</gene>
<dbReference type="CDD" id="cd00397">
    <property type="entry name" value="DNA_BRE_C"/>
    <property type="match status" value="1"/>
</dbReference>
<sequence length="495" mass="58191">MGKNKPKDTISNVWDIWDVDNLKNLEINKKNFSWNGISTKNFSDLLIKPKKRGHTNYQRYYEEVVNSLGDSLALNLQKKVEYKGRSAINTVLWNKFVLQENLPNVAVKYLDKKMTLDPFTFLAVFEVVKSFVGKCSQKSGIKQHLLKRTDLAAKQLVMEMLSQLGDSVKRYYLINFYNYVSPFDKIENQVKKAKRQPFFHPVVENHCEYKLKKGTSESSIVNYRSQIRRFFEWCCNTLKEFQEYSPNTINVYMFKKEHLTEYKLFLEAEIRRENCTPNGARTHFIYVKEFFLYVYQLGFLKDDITKDLTNIEAKEFVYRQIPSNKQLQMFFNAVSMYSEAPLIEKTAYSLMLFLGLRLNEVANLKWRDINIGNKTISIKGKNKQSEILPIPELVLPLLKNLKRSKQGYVFSKKPNQFKSKLYQNFKLYKLISDMEVEGGVHLLRHIYITKLSYMCTPNTLRVLARHKSDRSISFYLHFSDDELTDAINKIFGKGL</sequence>
<proteinExistence type="inferred from homology"/>
<organism evidence="7 8">
    <name type="scientific">Parageobacillus caldoxylosilyticus NBRC 107762</name>
    <dbReference type="NCBI Taxonomy" id="1220594"/>
    <lineage>
        <taxon>Bacteria</taxon>
        <taxon>Bacillati</taxon>
        <taxon>Bacillota</taxon>
        <taxon>Bacilli</taxon>
        <taxon>Bacillales</taxon>
        <taxon>Anoxybacillaceae</taxon>
        <taxon>Saccharococcus</taxon>
    </lineage>
</organism>
<dbReference type="PANTHER" id="PTHR30349">
    <property type="entry name" value="PHAGE INTEGRASE-RELATED"/>
    <property type="match status" value="1"/>
</dbReference>
<evidence type="ECO:0000256" key="4">
    <source>
        <dbReference type="PROSITE-ProRule" id="PRU01248"/>
    </source>
</evidence>
<dbReference type="GO" id="GO:0015074">
    <property type="term" value="P:DNA integration"/>
    <property type="evidence" value="ECO:0007669"/>
    <property type="project" value="InterPro"/>
</dbReference>
<dbReference type="InterPro" id="IPR013762">
    <property type="entry name" value="Integrase-like_cat_sf"/>
</dbReference>
<comment type="similarity">
    <text evidence="1">Belongs to the 'phage' integrase family.</text>
</comment>
<dbReference type="RefSeq" id="WP_042411767.1">
    <property type="nucleotide sequence ID" value="NZ_BAWO01000071.1"/>
</dbReference>
<dbReference type="InterPro" id="IPR011010">
    <property type="entry name" value="DNA_brk_join_enz"/>
</dbReference>
<dbReference type="PROSITE" id="PS51898">
    <property type="entry name" value="TYR_RECOMBINASE"/>
    <property type="match status" value="1"/>
</dbReference>
<dbReference type="InterPro" id="IPR050090">
    <property type="entry name" value="Tyrosine_recombinase_XerCD"/>
</dbReference>
<dbReference type="InterPro" id="IPR044068">
    <property type="entry name" value="CB"/>
</dbReference>
<reference evidence="7 8" key="1">
    <citation type="submission" date="2014-04" db="EMBL/GenBank/DDBJ databases">
        <title>Whole genome shotgun sequence of Geobacillus caldoxylosilyticus NBRC 107762.</title>
        <authorList>
            <person name="Hosoyama A."/>
            <person name="Hosoyama Y."/>
            <person name="Katano-Makiyama Y."/>
            <person name="Tsuchikane K."/>
            <person name="Ohji S."/>
            <person name="Ichikawa N."/>
            <person name="Yamazoe A."/>
            <person name="Fujita N."/>
        </authorList>
    </citation>
    <scope>NUCLEOTIDE SEQUENCE [LARGE SCALE GENOMIC DNA]</scope>
    <source>
        <strain evidence="7 8">NBRC 107762</strain>
    </source>
</reference>
<accession>A0A023DJN2</accession>
<dbReference type="EMBL" id="BAWO01000071">
    <property type="protein sequence ID" value="GAJ41475.1"/>
    <property type="molecule type" value="Genomic_DNA"/>
</dbReference>
<evidence type="ECO:0000256" key="2">
    <source>
        <dbReference type="ARBA" id="ARBA00023125"/>
    </source>
</evidence>
<feature type="domain" description="Tyr recombinase" evidence="5">
    <location>
        <begin position="317"/>
        <end position="488"/>
    </location>
</feature>
<comment type="caution">
    <text evidence="7">The sequence shown here is derived from an EMBL/GenBank/DDBJ whole genome shotgun (WGS) entry which is preliminary data.</text>
</comment>
<keyword evidence="3" id="KW-0233">DNA recombination</keyword>
<dbReference type="GO" id="GO:0006310">
    <property type="term" value="P:DNA recombination"/>
    <property type="evidence" value="ECO:0007669"/>
    <property type="project" value="UniProtKB-KW"/>
</dbReference>
<dbReference type="Gene3D" id="1.10.443.10">
    <property type="entry name" value="Intergrase catalytic core"/>
    <property type="match status" value="1"/>
</dbReference>
<dbReference type="OrthoDB" id="2759316at2"/>
<protein>
    <submittedName>
        <fullName evidence="7">Putative integrase</fullName>
    </submittedName>
</protein>
<keyword evidence="8" id="KW-1185">Reference proteome</keyword>
<dbReference type="PANTHER" id="PTHR30349:SF41">
    <property type="entry name" value="INTEGRASE_RECOMBINASE PROTEIN MJ0367-RELATED"/>
    <property type="match status" value="1"/>
</dbReference>
<dbReference type="Proteomes" id="UP000023561">
    <property type="component" value="Unassembled WGS sequence"/>
</dbReference>
<evidence type="ECO:0000313" key="7">
    <source>
        <dbReference type="EMBL" id="GAJ41475.1"/>
    </source>
</evidence>
<evidence type="ECO:0000259" key="5">
    <source>
        <dbReference type="PROSITE" id="PS51898"/>
    </source>
</evidence>
<dbReference type="Gene3D" id="1.10.150.130">
    <property type="match status" value="1"/>
</dbReference>
<dbReference type="InterPro" id="IPR002104">
    <property type="entry name" value="Integrase_catalytic"/>
</dbReference>
<dbReference type="GO" id="GO:0003677">
    <property type="term" value="F:DNA binding"/>
    <property type="evidence" value="ECO:0007669"/>
    <property type="project" value="UniProtKB-UniRule"/>
</dbReference>
<evidence type="ECO:0000256" key="3">
    <source>
        <dbReference type="ARBA" id="ARBA00023172"/>
    </source>
</evidence>
<dbReference type="Pfam" id="PF00589">
    <property type="entry name" value="Phage_integrase"/>
    <property type="match status" value="1"/>
</dbReference>
<dbReference type="InterPro" id="IPR010998">
    <property type="entry name" value="Integrase_recombinase_N"/>
</dbReference>
<keyword evidence="2 4" id="KW-0238">DNA-binding</keyword>
<dbReference type="SUPFAM" id="SSF56349">
    <property type="entry name" value="DNA breaking-rejoining enzymes"/>
    <property type="match status" value="1"/>
</dbReference>
<feature type="domain" description="Core-binding (CB)" evidence="6">
    <location>
        <begin position="197"/>
        <end position="295"/>
    </location>
</feature>